<sequence>MRNLFSSQCRALGTSIATLALLCAAFDIQAETRVTYKSAAAGTAYYLMGVELSDAIREGTDEAIILTLEESQGSIQNVMEVSARQGNYVFTSPAVLIEQAMAGEGRLQNIRTLVFRRSEACFRCPR</sequence>
<keyword evidence="2" id="KW-1185">Reference proteome</keyword>
<dbReference type="Pfam" id="PF16868">
    <property type="entry name" value="NMT1_3"/>
    <property type="match status" value="1"/>
</dbReference>
<evidence type="ECO:0000313" key="2">
    <source>
        <dbReference type="Proteomes" id="UP000289555"/>
    </source>
</evidence>
<gene>
    <name evidence="1" type="ORF">HORIV_04240</name>
</gene>
<dbReference type="EMBL" id="AP019416">
    <property type="protein sequence ID" value="BBI48003.1"/>
    <property type="molecule type" value="Genomic_DNA"/>
</dbReference>
<accession>A0ABM7GCB0</accession>
<name>A0ABM7GCB0_9GAMM</name>
<protein>
    <submittedName>
        <fullName evidence="1">Uncharacterized protein</fullName>
    </submittedName>
</protein>
<reference evidence="2" key="1">
    <citation type="journal article" date="2019" name="Microbiol. Resour. Announc.">
        <title>Complete Genome Sequence of Halomonas olivaria, a Moderately Halophilic Bacterium Isolated from Olive Processing Effluents, Obtained by Nanopore Sequencing.</title>
        <authorList>
            <person name="Nagata S."/>
            <person name="Ii K.M."/>
            <person name="Tsukimi T."/>
            <person name="Miura M.C."/>
            <person name="Galipon J."/>
            <person name="Arakawa K."/>
        </authorList>
    </citation>
    <scope>NUCLEOTIDE SEQUENCE [LARGE SCALE GENOMIC DNA]</scope>
    <source>
        <strain evidence="2">TYRC17</strain>
    </source>
</reference>
<dbReference type="Gene3D" id="3.40.190.10">
    <property type="entry name" value="Periplasmic binding protein-like II"/>
    <property type="match status" value="1"/>
</dbReference>
<evidence type="ECO:0000313" key="1">
    <source>
        <dbReference type="EMBL" id="BBI48003.1"/>
    </source>
</evidence>
<proteinExistence type="predicted"/>
<dbReference type="Proteomes" id="UP000289555">
    <property type="component" value="Chromosome"/>
</dbReference>
<organism evidence="1 2">
    <name type="scientific">Vreelandella olivaria</name>
    <dbReference type="NCBI Taxonomy" id="390919"/>
    <lineage>
        <taxon>Bacteria</taxon>
        <taxon>Pseudomonadati</taxon>
        <taxon>Pseudomonadota</taxon>
        <taxon>Gammaproteobacteria</taxon>
        <taxon>Oceanospirillales</taxon>
        <taxon>Halomonadaceae</taxon>
        <taxon>Vreelandella</taxon>
    </lineage>
</organism>
<dbReference type="InterPro" id="IPR011852">
    <property type="entry name" value="TRAP_TAXI"/>
</dbReference>